<organism evidence="6 7">
    <name type="scientific">Anaeramoeba flamelloides</name>
    <dbReference type="NCBI Taxonomy" id="1746091"/>
    <lineage>
        <taxon>Eukaryota</taxon>
        <taxon>Metamonada</taxon>
        <taxon>Anaeramoebidae</taxon>
        <taxon>Anaeramoeba</taxon>
    </lineage>
</organism>
<accession>A0ABQ8YT30</accession>
<reference evidence="6" key="1">
    <citation type="submission" date="2022-08" db="EMBL/GenBank/DDBJ databases">
        <title>Novel sulfate-reducing endosymbionts in the free-living metamonad Anaeramoeba.</title>
        <authorList>
            <person name="Jerlstrom-Hultqvist J."/>
            <person name="Cepicka I."/>
            <person name="Gallot-Lavallee L."/>
            <person name="Salas-Leiva D."/>
            <person name="Curtis B.A."/>
            <person name="Zahonova K."/>
            <person name="Pipaliya S."/>
            <person name="Dacks J."/>
            <person name="Roger A.J."/>
        </authorList>
    </citation>
    <scope>NUCLEOTIDE SEQUENCE</scope>
    <source>
        <strain evidence="6">Schooner1</strain>
    </source>
</reference>
<feature type="transmembrane region" description="Helical" evidence="5">
    <location>
        <begin position="93"/>
        <end position="126"/>
    </location>
</feature>
<evidence type="ECO:0000313" key="7">
    <source>
        <dbReference type="Proteomes" id="UP001150062"/>
    </source>
</evidence>
<dbReference type="PANTHER" id="PTHR19317:SF0">
    <property type="entry name" value="PRENYLATED RAB ACCEPTOR PROTEIN 1"/>
    <property type="match status" value="1"/>
</dbReference>
<proteinExistence type="inferred from homology"/>
<dbReference type="EMBL" id="JAOAOG010000122">
    <property type="protein sequence ID" value="KAJ6247764.1"/>
    <property type="molecule type" value="Genomic_DNA"/>
</dbReference>
<dbReference type="Pfam" id="PF03208">
    <property type="entry name" value="PRA1"/>
    <property type="match status" value="1"/>
</dbReference>
<evidence type="ECO:0000256" key="5">
    <source>
        <dbReference type="RuleBase" id="RU363107"/>
    </source>
</evidence>
<comment type="caution">
    <text evidence="6">The sequence shown here is derived from an EMBL/GenBank/DDBJ whole genome shotgun (WGS) entry which is preliminary data.</text>
</comment>
<evidence type="ECO:0000256" key="2">
    <source>
        <dbReference type="ARBA" id="ARBA00022692"/>
    </source>
</evidence>
<comment type="subcellular location">
    <subcellularLocation>
        <location evidence="1 5">Membrane</location>
        <topology evidence="1 5">Multi-pass membrane protein</topology>
    </subcellularLocation>
</comment>
<evidence type="ECO:0000256" key="1">
    <source>
        <dbReference type="ARBA" id="ARBA00004141"/>
    </source>
</evidence>
<dbReference type="PANTHER" id="PTHR19317">
    <property type="entry name" value="PRENYLATED RAB ACCEPTOR 1-RELATED"/>
    <property type="match status" value="1"/>
</dbReference>
<keyword evidence="3 5" id="KW-1133">Transmembrane helix</keyword>
<protein>
    <recommendedName>
        <fullName evidence="5">PRA1 family protein</fullName>
    </recommendedName>
</protein>
<feature type="transmembrane region" description="Helical" evidence="5">
    <location>
        <begin position="42"/>
        <end position="73"/>
    </location>
</feature>
<keyword evidence="4 5" id="KW-0472">Membrane</keyword>
<gene>
    <name evidence="6" type="ORF">M0813_18398</name>
</gene>
<sequence>MKNSGISLRSWSSFLTNLTPPTEDNVARRITTNFNYYKLNYFMIYFVLTLLLIVSRPALLLAFLFSTSLFLFFFILKKGKLTINDTTLKERELLIVVIVVHVALVSIMGGMYSFVALIFTIMMSVLHSIIRTPKLGAKVQSFKSRIN</sequence>
<dbReference type="InterPro" id="IPR004895">
    <property type="entry name" value="Prenylated_rab_accept_PRA1"/>
</dbReference>
<keyword evidence="7" id="KW-1185">Reference proteome</keyword>
<comment type="similarity">
    <text evidence="5">Belongs to the PRA1 family.</text>
</comment>
<evidence type="ECO:0000313" key="6">
    <source>
        <dbReference type="EMBL" id="KAJ6247764.1"/>
    </source>
</evidence>
<keyword evidence="2 5" id="KW-0812">Transmembrane</keyword>
<name>A0ABQ8YT30_9EUKA</name>
<evidence type="ECO:0000256" key="4">
    <source>
        <dbReference type="ARBA" id="ARBA00023136"/>
    </source>
</evidence>
<evidence type="ECO:0000256" key="3">
    <source>
        <dbReference type="ARBA" id="ARBA00022989"/>
    </source>
</evidence>
<dbReference type="Proteomes" id="UP001150062">
    <property type="component" value="Unassembled WGS sequence"/>
</dbReference>